<keyword evidence="3 7" id="KW-1133">Transmembrane helix</keyword>
<evidence type="ECO:0000313" key="9">
    <source>
        <dbReference type="EMBL" id="KAE9965649.1"/>
    </source>
</evidence>
<accession>A0A8H3YZ94</accession>
<protein>
    <recommendedName>
        <fullName evidence="8">Rhodopsin domain-containing protein</fullName>
    </recommendedName>
</protein>
<proteinExistence type="inferred from homology"/>
<dbReference type="OrthoDB" id="3903189at2759"/>
<dbReference type="Proteomes" id="UP000433883">
    <property type="component" value="Unassembled WGS sequence"/>
</dbReference>
<gene>
    <name evidence="9" type="ORF">BLS_007464</name>
    <name evidence="11" type="ORF">EG327_001866</name>
    <name evidence="10" type="ORF">EG328_002057</name>
</gene>
<feature type="transmembrane region" description="Helical" evidence="7">
    <location>
        <begin position="245"/>
        <end position="266"/>
    </location>
</feature>
<dbReference type="EMBL" id="WNWR01000153">
    <property type="protein sequence ID" value="KAE9990094.1"/>
    <property type="molecule type" value="Genomic_DNA"/>
</dbReference>
<evidence type="ECO:0000256" key="6">
    <source>
        <dbReference type="SAM" id="MobiDB-lite"/>
    </source>
</evidence>
<feature type="transmembrane region" description="Helical" evidence="7">
    <location>
        <begin position="42"/>
        <end position="62"/>
    </location>
</feature>
<keyword evidence="2 7" id="KW-0812">Transmembrane</keyword>
<dbReference type="GO" id="GO:0016020">
    <property type="term" value="C:membrane"/>
    <property type="evidence" value="ECO:0007669"/>
    <property type="project" value="UniProtKB-SubCell"/>
</dbReference>
<dbReference type="PANTHER" id="PTHR33048">
    <property type="entry name" value="PTH11-LIKE INTEGRAL MEMBRANE PROTEIN (AFU_ORTHOLOGUE AFUA_5G11245)"/>
    <property type="match status" value="1"/>
</dbReference>
<dbReference type="EMBL" id="WNWS01000154">
    <property type="protein sequence ID" value="KAE9977408.1"/>
    <property type="molecule type" value="Genomic_DNA"/>
</dbReference>
<dbReference type="Proteomes" id="UP000447873">
    <property type="component" value="Unassembled WGS sequence"/>
</dbReference>
<comment type="caution">
    <text evidence="10">The sequence shown here is derived from an EMBL/GenBank/DDBJ whole genome shotgun (WGS) entry which is preliminary data.</text>
</comment>
<evidence type="ECO:0000313" key="12">
    <source>
        <dbReference type="Proteomes" id="UP000447873"/>
    </source>
</evidence>
<evidence type="ECO:0000313" key="13">
    <source>
        <dbReference type="Proteomes" id="UP000490939"/>
    </source>
</evidence>
<feature type="region of interest" description="Disordered" evidence="6">
    <location>
        <begin position="313"/>
        <end position="345"/>
    </location>
</feature>
<feature type="transmembrane region" description="Helical" evidence="7">
    <location>
        <begin position="130"/>
        <end position="157"/>
    </location>
</feature>
<sequence length="345" mass="38702">MEASFAVRFAWETWALYGLAVFVVALRFIARIRRLTLTGLQIDDAIMVLAVVWYTSLCVSLNEVASGGGSNLMSAEDIAAMTPEIHDERVRGSKWVFVSEHAMILTTWTLKFCMLLIYRRITDGLKQSCLVVYSGIFTLLCFVGTEFALLFACRPLALYFAVPTPNYQCSSYQHYEIVQGVLSISSDILILVVAMPILIAVRLPKRQKIALLFLFGLGLFEIVAAVLTKVYCLVPSLISYEYMNWYFREATVAMLVTNIPLTWTLARDFCPGLKRWIDEDTGVNEAHSWPGNMSSTRRLRFSGEPALQIGKDATTSREHIPPPAHLPQVTDEDIEKGLNGMVPVQ</sequence>
<dbReference type="Proteomes" id="UP000490939">
    <property type="component" value="Unassembled WGS sequence"/>
</dbReference>
<feature type="transmembrane region" description="Helical" evidence="7">
    <location>
        <begin position="177"/>
        <end position="199"/>
    </location>
</feature>
<dbReference type="InterPro" id="IPR052337">
    <property type="entry name" value="SAT4-like"/>
</dbReference>
<keyword evidence="13" id="KW-1185">Reference proteome</keyword>
<dbReference type="EMBL" id="WNWQ01000589">
    <property type="protein sequence ID" value="KAE9965649.1"/>
    <property type="molecule type" value="Genomic_DNA"/>
</dbReference>
<evidence type="ECO:0000259" key="8">
    <source>
        <dbReference type="Pfam" id="PF20684"/>
    </source>
</evidence>
<evidence type="ECO:0000313" key="10">
    <source>
        <dbReference type="EMBL" id="KAE9977408.1"/>
    </source>
</evidence>
<feature type="transmembrane region" description="Helical" evidence="7">
    <location>
        <begin position="211"/>
        <end position="239"/>
    </location>
</feature>
<evidence type="ECO:0000256" key="5">
    <source>
        <dbReference type="ARBA" id="ARBA00038359"/>
    </source>
</evidence>
<dbReference type="PANTHER" id="PTHR33048:SF149">
    <property type="entry name" value="UBID FAMILY DECARBOXYLASE"/>
    <property type="match status" value="1"/>
</dbReference>
<dbReference type="Pfam" id="PF20684">
    <property type="entry name" value="Fung_rhodopsin"/>
    <property type="match status" value="1"/>
</dbReference>
<feature type="transmembrane region" description="Helical" evidence="7">
    <location>
        <begin position="14"/>
        <end position="30"/>
    </location>
</feature>
<dbReference type="InterPro" id="IPR049326">
    <property type="entry name" value="Rhodopsin_dom_fungi"/>
</dbReference>
<comment type="similarity">
    <text evidence="5">Belongs to the SAT4 family.</text>
</comment>
<evidence type="ECO:0000256" key="7">
    <source>
        <dbReference type="SAM" id="Phobius"/>
    </source>
</evidence>
<feature type="domain" description="Rhodopsin" evidence="8">
    <location>
        <begin position="26"/>
        <end position="266"/>
    </location>
</feature>
<name>A0A8H3YZ94_VENIN</name>
<reference evidence="10 12" key="1">
    <citation type="submission" date="2018-12" db="EMBL/GenBank/DDBJ databases">
        <title>Venturia inaequalis Genome Resource.</title>
        <authorList>
            <person name="Lichtner F.J."/>
        </authorList>
    </citation>
    <scope>NUCLEOTIDE SEQUENCE [LARGE SCALE GENOMIC DNA]</scope>
    <source>
        <strain evidence="10 12">120213</strain>
        <strain evidence="9">Bline_iso_100314</strain>
        <strain evidence="11 13">DMI_063113</strain>
    </source>
</reference>
<evidence type="ECO:0000256" key="1">
    <source>
        <dbReference type="ARBA" id="ARBA00004141"/>
    </source>
</evidence>
<evidence type="ECO:0000256" key="3">
    <source>
        <dbReference type="ARBA" id="ARBA00022989"/>
    </source>
</evidence>
<comment type="subcellular location">
    <subcellularLocation>
        <location evidence="1">Membrane</location>
        <topology evidence="1">Multi-pass membrane protein</topology>
    </subcellularLocation>
</comment>
<organism evidence="10 12">
    <name type="scientific">Venturia inaequalis</name>
    <name type="common">Apple scab fungus</name>
    <dbReference type="NCBI Taxonomy" id="5025"/>
    <lineage>
        <taxon>Eukaryota</taxon>
        <taxon>Fungi</taxon>
        <taxon>Dikarya</taxon>
        <taxon>Ascomycota</taxon>
        <taxon>Pezizomycotina</taxon>
        <taxon>Dothideomycetes</taxon>
        <taxon>Pleosporomycetidae</taxon>
        <taxon>Venturiales</taxon>
        <taxon>Venturiaceae</taxon>
        <taxon>Venturia</taxon>
    </lineage>
</organism>
<dbReference type="AlphaFoldDB" id="A0A8H3YZ94"/>
<evidence type="ECO:0000256" key="2">
    <source>
        <dbReference type="ARBA" id="ARBA00022692"/>
    </source>
</evidence>
<keyword evidence="4 7" id="KW-0472">Membrane</keyword>
<evidence type="ECO:0000313" key="11">
    <source>
        <dbReference type="EMBL" id="KAE9990094.1"/>
    </source>
</evidence>
<evidence type="ECO:0000256" key="4">
    <source>
        <dbReference type="ARBA" id="ARBA00023136"/>
    </source>
</evidence>
<feature type="transmembrane region" description="Helical" evidence="7">
    <location>
        <begin position="101"/>
        <end position="118"/>
    </location>
</feature>